<keyword evidence="6 11" id="KW-0798">TonB box</keyword>
<dbReference type="Pfam" id="PF07715">
    <property type="entry name" value="Plug"/>
    <property type="match status" value="1"/>
</dbReference>
<keyword evidence="7 10" id="KW-0472">Membrane</keyword>
<keyword evidence="3 10" id="KW-1134">Transmembrane beta strand</keyword>
<feature type="domain" description="TonB-dependent receptor plug" evidence="13">
    <location>
        <begin position="216"/>
        <end position="339"/>
    </location>
</feature>
<dbReference type="Proteomes" id="UP000183200">
    <property type="component" value="Unassembled WGS sequence"/>
</dbReference>
<organism evidence="14 15">
    <name type="scientific">Pedobacter steynii</name>
    <dbReference type="NCBI Taxonomy" id="430522"/>
    <lineage>
        <taxon>Bacteria</taxon>
        <taxon>Pseudomonadati</taxon>
        <taxon>Bacteroidota</taxon>
        <taxon>Sphingobacteriia</taxon>
        <taxon>Sphingobacteriales</taxon>
        <taxon>Sphingobacteriaceae</taxon>
        <taxon>Pedobacter</taxon>
    </lineage>
</organism>
<dbReference type="NCBIfam" id="TIGR04057">
    <property type="entry name" value="SusC_RagA_signa"/>
    <property type="match status" value="1"/>
</dbReference>
<name>A0A1G9NKI5_9SPHI</name>
<dbReference type="InterPro" id="IPR000531">
    <property type="entry name" value="Beta-barrel_TonB"/>
</dbReference>
<dbReference type="GO" id="GO:0009279">
    <property type="term" value="C:cell outer membrane"/>
    <property type="evidence" value="ECO:0007669"/>
    <property type="project" value="UniProtKB-SubCell"/>
</dbReference>
<dbReference type="Pfam" id="PF13715">
    <property type="entry name" value="CarbopepD_reg_2"/>
    <property type="match status" value="1"/>
</dbReference>
<dbReference type="AlphaFoldDB" id="A0A1G9NKI5"/>
<dbReference type="PROSITE" id="PS52016">
    <property type="entry name" value="TONB_DEPENDENT_REC_3"/>
    <property type="match status" value="1"/>
</dbReference>
<dbReference type="InterPro" id="IPR012910">
    <property type="entry name" value="Plug_dom"/>
</dbReference>
<dbReference type="GO" id="GO:0015344">
    <property type="term" value="F:siderophore uptake transmembrane transporter activity"/>
    <property type="evidence" value="ECO:0007669"/>
    <property type="project" value="TreeGrafter"/>
</dbReference>
<comment type="subcellular location">
    <subcellularLocation>
        <location evidence="1 10">Cell outer membrane</location>
        <topology evidence="1 10">Multi-pass membrane protein</topology>
    </subcellularLocation>
</comment>
<dbReference type="Gene3D" id="2.60.40.1120">
    <property type="entry name" value="Carboxypeptidase-like, regulatory domain"/>
    <property type="match status" value="1"/>
</dbReference>
<dbReference type="SUPFAM" id="SSF49464">
    <property type="entry name" value="Carboxypeptidase regulatory domain-like"/>
    <property type="match status" value="1"/>
</dbReference>
<dbReference type="Pfam" id="PF00593">
    <property type="entry name" value="TonB_dep_Rec_b-barrel"/>
    <property type="match status" value="1"/>
</dbReference>
<keyword evidence="5" id="KW-0732">Signal</keyword>
<evidence type="ECO:0000256" key="10">
    <source>
        <dbReference type="PROSITE-ProRule" id="PRU01360"/>
    </source>
</evidence>
<dbReference type="InterPro" id="IPR008969">
    <property type="entry name" value="CarboxyPept-like_regulatory"/>
</dbReference>
<evidence type="ECO:0000259" key="12">
    <source>
        <dbReference type="Pfam" id="PF00593"/>
    </source>
</evidence>
<accession>A0A1G9NKI5</accession>
<dbReference type="InterPro" id="IPR023997">
    <property type="entry name" value="TonB-dep_OMP_SusC/RagA_CS"/>
</dbReference>
<evidence type="ECO:0000256" key="8">
    <source>
        <dbReference type="ARBA" id="ARBA00023170"/>
    </source>
</evidence>
<keyword evidence="2 10" id="KW-0813">Transport</keyword>
<dbReference type="SUPFAM" id="SSF56935">
    <property type="entry name" value="Porins"/>
    <property type="match status" value="1"/>
</dbReference>
<dbReference type="PANTHER" id="PTHR30069">
    <property type="entry name" value="TONB-DEPENDENT OUTER MEMBRANE RECEPTOR"/>
    <property type="match status" value="1"/>
</dbReference>
<dbReference type="RefSeq" id="WP_245723802.1">
    <property type="nucleotide sequence ID" value="NZ_FNGY01000002.1"/>
</dbReference>
<evidence type="ECO:0000256" key="11">
    <source>
        <dbReference type="RuleBase" id="RU003357"/>
    </source>
</evidence>
<sequence length="1121" mass="122120">MKQTRPNYYRIKSGPKIWLMMLLLLASIGAKSEQIIRMGISGAKIIETFNRIESVTDFKFAYNREDINAKIRLNIPEKERTLIELLNEVSDQSKLNFKIVEGIIVASPRTAKLSLSEINNADPIEIKGKVTDSKGLPLPGATIKVAGTKIGTVADAAGNFTIKAAADGALLVSYAGYASQQIQVNNRSNIQISLVEDSNDLNEVVVTALGIKRSAKSLTYSSQTVKGDELTKVKDANPINSLTGKVAGLQINKSASGIGGSVRITLRGNKSTRNNQPLYVIDGLPMINTDGSGSANAFGDSPDKGDILSTINPDDIESITVLKGASASALYGSQGSNGAIQINTKRGQAGGTKIDFTSNVTFDEAAYGPKLQNSYLQTAPGATQSWGVEGSSEDIVKDFFKTGKTWINSISLSGGNEKVQNYFSYANTNNKGILPTNTFKQNTLSFRNTTKFFDALTFDGGLTYSNQDIHNRPGAGFYFSPLAGLYLFPRGLNFNDYTNYEVPYPARAMMRQNWWNINAETGQVGDQEQQNPYWSLFRDPTDQNAQSLIGSAKLSYAINSWLKLDVRGTMNKYWNKYNRNIYATTQAVVTGAQDPNASPVPYFDNGRYKLEESSGTVLYGDLLLSASKKINDDFSTNIVVGTSINDVKEKGFNVDASFLTIPNVFQLGNILQKAPASGFSIAETAKRRQVQSVFTSANIGYKESLFLDLTARNDWSSTLAFTPTVKKGYFYYSAGVNAILSELFTLPKGIDYAKLRASYAEVGNDVDMFATNPVNTINGGNFVANASGPYQNIPLKPETSKSYEIGTEWRFLDNRLSFDLTWYKTNTINQYLKITVPAGFLNPTAFINAGNVQNSGIELSLGYDVLKTEDISWNTSFNYTANKNKILELAPTLGDRYPLGDGNNILRLNGSFGDLWGKTFLRDASGRIVVSADGTPQGGPDGYLGNSNPKYMIGWNNNIKIKNFNIGFMIDGRFGGQMISVTQGYLNSYGVSQVSADARKDGGVDVPAVLANGTAFSGKLPARQYYQAVGNRDGILEGLVYSATNIRLREMSVSYKLPVKLKGINNVNIGVVGRNLFFFKNNAPSDPDLSNTTATNGTGQGYDAYGLPGTRSYGFNLKCSF</sequence>
<dbReference type="GO" id="GO:0044718">
    <property type="term" value="P:siderophore transmembrane transport"/>
    <property type="evidence" value="ECO:0007669"/>
    <property type="project" value="TreeGrafter"/>
</dbReference>
<reference evidence="15" key="1">
    <citation type="submission" date="2016-10" db="EMBL/GenBank/DDBJ databases">
        <authorList>
            <person name="Varghese N."/>
            <person name="Submissions S."/>
        </authorList>
    </citation>
    <scope>NUCLEOTIDE SEQUENCE [LARGE SCALE GENOMIC DNA]</scope>
    <source>
        <strain evidence="15">DSM 19110</strain>
    </source>
</reference>
<evidence type="ECO:0000256" key="7">
    <source>
        <dbReference type="ARBA" id="ARBA00023136"/>
    </source>
</evidence>
<keyword evidence="8" id="KW-0675">Receptor</keyword>
<dbReference type="Gene3D" id="2.170.130.10">
    <property type="entry name" value="TonB-dependent receptor, plug domain"/>
    <property type="match status" value="1"/>
</dbReference>
<comment type="similarity">
    <text evidence="10 11">Belongs to the TonB-dependent receptor family.</text>
</comment>
<dbReference type="PANTHER" id="PTHR30069:SF29">
    <property type="entry name" value="HEMOGLOBIN AND HEMOGLOBIN-HAPTOGLOBIN-BINDING PROTEIN 1-RELATED"/>
    <property type="match status" value="1"/>
</dbReference>
<dbReference type="NCBIfam" id="TIGR04056">
    <property type="entry name" value="OMP_RagA_SusC"/>
    <property type="match status" value="1"/>
</dbReference>
<dbReference type="InterPro" id="IPR036942">
    <property type="entry name" value="Beta-barrel_TonB_sf"/>
</dbReference>
<evidence type="ECO:0000313" key="14">
    <source>
        <dbReference type="EMBL" id="SDL86880.1"/>
    </source>
</evidence>
<dbReference type="Gene3D" id="2.40.170.20">
    <property type="entry name" value="TonB-dependent receptor, beta-barrel domain"/>
    <property type="match status" value="1"/>
</dbReference>
<dbReference type="InterPro" id="IPR037066">
    <property type="entry name" value="Plug_dom_sf"/>
</dbReference>
<evidence type="ECO:0000256" key="9">
    <source>
        <dbReference type="ARBA" id="ARBA00023237"/>
    </source>
</evidence>
<dbReference type="InterPro" id="IPR039426">
    <property type="entry name" value="TonB-dep_rcpt-like"/>
</dbReference>
<evidence type="ECO:0000256" key="1">
    <source>
        <dbReference type="ARBA" id="ARBA00004571"/>
    </source>
</evidence>
<keyword evidence="9 10" id="KW-0998">Cell outer membrane</keyword>
<evidence type="ECO:0000256" key="3">
    <source>
        <dbReference type="ARBA" id="ARBA00022452"/>
    </source>
</evidence>
<gene>
    <name evidence="14" type="ORF">SAMN05421820_102355</name>
</gene>
<protein>
    <submittedName>
        <fullName evidence="14">TonB-linked outer membrane protein, SusC/RagA family</fullName>
    </submittedName>
</protein>
<evidence type="ECO:0000313" key="15">
    <source>
        <dbReference type="Proteomes" id="UP000183200"/>
    </source>
</evidence>
<evidence type="ECO:0000256" key="2">
    <source>
        <dbReference type="ARBA" id="ARBA00022448"/>
    </source>
</evidence>
<evidence type="ECO:0000256" key="5">
    <source>
        <dbReference type="ARBA" id="ARBA00022729"/>
    </source>
</evidence>
<evidence type="ECO:0000256" key="6">
    <source>
        <dbReference type="ARBA" id="ARBA00023077"/>
    </source>
</evidence>
<dbReference type="InterPro" id="IPR023996">
    <property type="entry name" value="TonB-dep_OMP_SusC/RagA"/>
</dbReference>
<dbReference type="EMBL" id="FNGY01000002">
    <property type="protein sequence ID" value="SDL86880.1"/>
    <property type="molecule type" value="Genomic_DNA"/>
</dbReference>
<evidence type="ECO:0000259" key="13">
    <source>
        <dbReference type="Pfam" id="PF07715"/>
    </source>
</evidence>
<evidence type="ECO:0000256" key="4">
    <source>
        <dbReference type="ARBA" id="ARBA00022692"/>
    </source>
</evidence>
<keyword evidence="15" id="KW-1185">Reference proteome</keyword>
<keyword evidence="4 10" id="KW-0812">Transmembrane</keyword>
<feature type="domain" description="TonB-dependent receptor-like beta-barrel" evidence="12">
    <location>
        <begin position="514"/>
        <end position="933"/>
    </location>
</feature>
<proteinExistence type="inferred from homology"/>